<feature type="compositionally biased region" description="Polar residues" evidence="1">
    <location>
        <begin position="175"/>
        <end position="194"/>
    </location>
</feature>
<keyword evidence="5" id="KW-1185">Reference proteome</keyword>
<name>A0A8C5N342_9ANUR</name>
<feature type="transmembrane region" description="Helical" evidence="2">
    <location>
        <begin position="525"/>
        <end position="549"/>
    </location>
</feature>
<dbReference type="Ensembl" id="ENSLLET00000021719.1">
    <property type="protein sequence ID" value="ENSLLEP00000020904.1"/>
    <property type="gene ID" value="ENSLLEG00000013239.1"/>
</dbReference>
<keyword evidence="2" id="KW-0472">Membrane</keyword>
<evidence type="ECO:0000313" key="5">
    <source>
        <dbReference type="Proteomes" id="UP000694569"/>
    </source>
</evidence>
<evidence type="ECO:0000313" key="4">
    <source>
        <dbReference type="Ensembl" id="ENSLLEP00000020904.1"/>
    </source>
</evidence>
<feature type="compositionally biased region" description="Polar residues" evidence="1">
    <location>
        <begin position="151"/>
        <end position="161"/>
    </location>
</feature>
<dbReference type="Proteomes" id="UP000694569">
    <property type="component" value="Unplaced"/>
</dbReference>
<dbReference type="GO" id="GO:0048858">
    <property type="term" value="P:cell projection morphogenesis"/>
    <property type="evidence" value="ECO:0007669"/>
    <property type="project" value="TreeGrafter"/>
</dbReference>
<feature type="region of interest" description="Disordered" evidence="1">
    <location>
        <begin position="141"/>
        <end position="197"/>
    </location>
</feature>
<protein>
    <submittedName>
        <fullName evidence="4">Uncharacterized protein</fullName>
    </submittedName>
</protein>
<sequence length="623" mass="69785">MDLLVFWCSGIVLFMFADGLRLPRPSFTMVKDIEILEEKYIFKRTLKFRQKNWDRVKGLEAAKIQARTSDWRSKDTRVWSNRVIPSARNHRLLPDTEKSTTNEKIIWGSKGSRRFVSPSGSNRDSHIKGYMSKDLKCKSFGPKPKEVFPSTRGTKQPQLKSESGDIESKVLKGFQSRSTKGSENLRNGWNSSQPGVLLPKKVRNKSEDRLRGITVFSKVFQKDQERLGLGFDGDMPSRTVKLRNPNSRATNHFQTSKRNRNPMQLSEREEDFISEEVSIATDDSTQSAFSPTSINYSEEGLYPKGHKEVLSKEDPTANYKPAEISSTSKSGWFGKIDVLKKTSGQDFNNSNMSPEGSGGSTAIFDHREERGHFNNIQPVFPSSTSFVDSFQISYSSEEQNILTTIQSLLTTSPQEMREEPLPLHTPKRNAEIMKHLTSTPSEGLLGQIKLSPDVVTENSFGSPLCESGYIVDGGACRSVCDISSIYCENEGQCLIVENVGAVCRCPHSNLLCDRGDCCVQSFTSIQILCILGSCCVLSVFLGLLLSLILRRDMRVVPKFGLDNSRLWISTFMPEPSDSFSSIAESTDFTWSSQCSSLPDMTTFGITKKVVSDPNLWTSESTRL</sequence>
<dbReference type="GO" id="GO:0045202">
    <property type="term" value="C:synapse"/>
    <property type="evidence" value="ECO:0007669"/>
    <property type="project" value="TreeGrafter"/>
</dbReference>
<keyword evidence="3" id="KW-0732">Signal</keyword>
<dbReference type="OrthoDB" id="9935774at2759"/>
<feature type="signal peptide" evidence="3">
    <location>
        <begin position="1"/>
        <end position="19"/>
    </location>
</feature>
<keyword evidence="2" id="KW-1133">Transmembrane helix</keyword>
<dbReference type="AlphaFoldDB" id="A0A8C5N342"/>
<organism evidence="4 5">
    <name type="scientific">Leptobrachium leishanense</name>
    <name type="common">Leishan spiny toad</name>
    <dbReference type="NCBI Taxonomy" id="445787"/>
    <lineage>
        <taxon>Eukaryota</taxon>
        <taxon>Metazoa</taxon>
        <taxon>Chordata</taxon>
        <taxon>Craniata</taxon>
        <taxon>Vertebrata</taxon>
        <taxon>Euteleostomi</taxon>
        <taxon>Amphibia</taxon>
        <taxon>Batrachia</taxon>
        <taxon>Anura</taxon>
        <taxon>Pelobatoidea</taxon>
        <taxon>Megophryidae</taxon>
        <taxon>Leptobrachium</taxon>
    </lineage>
</organism>
<evidence type="ECO:0000256" key="3">
    <source>
        <dbReference type="SAM" id="SignalP"/>
    </source>
</evidence>
<evidence type="ECO:0000256" key="2">
    <source>
        <dbReference type="SAM" id="Phobius"/>
    </source>
</evidence>
<evidence type="ECO:0000256" key="1">
    <source>
        <dbReference type="SAM" id="MobiDB-lite"/>
    </source>
</evidence>
<keyword evidence="2" id="KW-0812">Transmembrane</keyword>
<reference evidence="4" key="2">
    <citation type="submission" date="2025-09" db="UniProtKB">
        <authorList>
            <consortium name="Ensembl"/>
        </authorList>
    </citation>
    <scope>IDENTIFICATION</scope>
</reference>
<proteinExistence type="predicted"/>
<dbReference type="PANTHER" id="PTHR15381:SF1">
    <property type="entry name" value="CHONDROITIN SULFATE PROTEOGLYCAN 5"/>
    <property type="match status" value="1"/>
</dbReference>
<feature type="chain" id="PRO_5034582048" evidence="3">
    <location>
        <begin position="20"/>
        <end position="623"/>
    </location>
</feature>
<accession>A0A8C5N342</accession>
<dbReference type="PANTHER" id="PTHR15381">
    <property type="entry name" value="CHONDROITIN SULFATE PROTEOGLYCAN 5 -RELATED"/>
    <property type="match status" value="1"/>
</dbReference>
<reference evidence="4" key="1">
    <citation type="submission" date="2025-08" db="UniProtKB">
        <authorList>
            <consortium name="Ensembl"/>
        </authorList>
    </citation>
    <scope>IDENTIFICATION</scope>
</reference>